<keyword evidence="3 4" id="KW-0067">ATP-binding</keyword>
<comment type="caution">
    <text evidence="5">The sequence shown here is derived from an EMBL/GenBank/DDBJ whole genome shotgun (WGS) entry which is preliminary data.</text>
</comment>
<evidence type="ECO:0000256" key="1">
    <source>
        <dbReference type="ARBA" id="ARBA00010638"/>
    </source>
</evidence>
<keyword evidence="5" id="KW-0436">Ligase</keyword>
<dbReference type="Gene3D" id="3.40.50.10420">
    <property type="entry name" value="NagB/RpiA/CoA transferase-like"/>
    <property type="match status" value="1"/>
</dbReference>
<dbReference type="PIRSF" id="PIRSF006806">
    <property type="entry name" value="FTHF_cligase"/>
    <property type="match status" value="1"/>
</dbReference>
<comment type="similarity">
    <text evidence="1 4">Belongs to the 5-formyltetrahydrofolate cyclo-ligase family.</text>
</comment>
<dbReference type="RefSeq" id="WP_346337244.1">
    <property type="nucleotide sequence ID" value="NZ_JBBYXI010000003.1"/>
</dbReference>
<evidence type="ECO:0000313" key="6">
    <source>
        <dbReference type="Proteomes" id="UP001418637"/>
    </source>
</evidence>
<evidence type="ECO:0000256" key="4">
    <source>
        <dbReference type="RuleBase" id="RU361279"/>
    </source>
</evidence>
<dbReference type="EC" id="6.3.3.2" evidence="4"/>
<name>A0ABV0BLY7_9HYPH</name>
<keyword evidence="6" id="KW-1185">Reference proteome</keyword>
<dbReference type="InterPro" id="IPR037171">
    <property type="entry name" value="NagB/RpiA_transferase-like"/>
</dbReference>
<dbReference type="PANTHER" id="PTHR23407:SF1">
    <property type="entry name" value="5-FORMYLTETRAHYDROFOLATE CYCLO-LIGASE"/>
    <property type="match status" value="1"/>
</dbReference>
<keyword evidence="4" id="KW-0460">Magnesium</keyword>
<comment type="catalytic activity">
    <reaction evidence="4">
        <text>(6S)-5-formyl-5,6,7,8-tetrahydrofolate + ATP = (6R)-5,10-methenyltetrahydrofolate + ADP + phosphate</text>
        <dbReference type="Rhea" id="RHEA:10488"/>
        <dbReference type="ChEBI" id="CHEBI:30616"/>
        <dbReference type="ChEBI" id="CHEBI:43474"/>
        <dbReference type="ChEBI" id="CHEBI:57455"/>
        <dbReference type="ChEBI" id="CHEBI:57457"/>
        <dbReference type="ChEBI" id="CHEBI:456216"/>
        <dbReference type="EC" id="6.3.3.2"/>
    </reaction>
</comment>
<organism evidence="5 6">
    <name type="scientific">Hohaiivirga grylli</name>
    <dbReference type="NCBI Taxonomy" id="3133970"/>
    <lineage>
        <taxon>Bacteria</taxon>
        <taxon>Pseudomonadati</taxon>
        <taxon>Pseudomonadota</taxon>
        <taxon>Alphaproteobacteria</taxon>
        <taxon>Hyphomicrobiales</taxon>
        <taxon>Methylobacteriaceae</taxon>
        <taxon>Hohaiivirga</taxon>
    </lineage>
</organism>
<accession>A0ABV0BLY7</accession>
<evidence type="ECO:0000256" key="2">
    <source>
        <dbReference type="ARBA" id="ARBA00022741"/>
    </source>
</evidence>
<evidence type="ECO:0000313" key="5">
    <source>
        <dbReference type="EMBL" id="MEN3931206.1"/>
    </source>
</evidence>
<keyword evidence="4" id="KW-0479">Metal-binding</keyword>
<dbReference type="InterPro" id="IPR002698">
    <property type="entry name" value="FTHF_cligase"/>
</dbReference>
<comment type="cofactor">
    <cofactor evidence="4">
        <name>Mg(2+)</name>
        <dbReference type="ChEBI" id="CHEBI:18420"/>
    </cofactor>
</comment>
<dbReference type="Proteomes" id="UP001418637">
    <property type="component" value="Unassembled WGS sequence"/>
</dbReference>
<keyword evidence="2 4" id="KW-0547">Nucleotide-binding</keyword>
<dbReference type="Pfam" id="PF01812">
    <property type="entry name" value="5-FTHF_cyc-lig"/>
    <property type="match status" value="1"/>
</dbReference>
<evidence type="ECO:0000256" key="3">
    <source>
        <dbReference type="ARBA" id="ARBA00022840"/>
    </source>
</evidence>
<proteinExistence type="inferred from homology"/>
<gene>
    <name evidence="5" type="ORF">WJT86_09070</name>
</gene>
<dbReference type="SUPFAM" id="SSF100950">
    <property type="entry name" value="NagB/RpiA/CoA transferase-like"/>
    <property type="match status" value="1"/>
</dbReference>
<dbReference type="EMBL" id="JBBYXI010000003">
    <property type="protein sequence ID" value="MEN3931206.1"/>
    <property type="molecule type" value="Genomic_DNA"/>
</dbReference>
<reference evidence="5 6" key="1">
    <citation type="submission" date="2024-04" db="EMBL/GenBank/DDBJ databases">
        <title>A novel species isolated from cricket.</title>
        <authorList>
            <person name="Wang H.-C."/>
        </authorList>
    </citation>
    <scope>NUCLEOTIDE SEQUENCE [LARGE SCALE GENOMIC DNA]</scope>
    <source>
        <strain evidence="5 6">WL0021</strain>
    </source>
</reference>
<dbReference type="PANTHER" id="PTHR23407">
    <property type="entry name" value="ATPASE INHIBITOR/5-FORMYLTETRAHYDROFOLATE CYCLO-LIGASE"/>
    <property type="match status" value="1"/>
</dbReference>
<dbReference type="GO" id="GO:0030272">
    <property type="term" value="F:5-formyltetrahydrofolate cyclo-ligase activity"/>
    <property type="evidence" value="ECO:0007669"/>
    <property type="project" value="UniProtKB-EC"/>
</dbReference>
<dbReference type="NCBIfam" id="TIGR02727">
    <property type="entry name" value="MTHFS_bact"/>
    <property type="match status" value="1"/>
</dbReference>
<protein>
    <recommendedName>
        <fullName evidence="4">5-formyltetrahydrofolate cyclo-ligase</fullName>
        <ecNumber evidence="4">6.3.3.2</ecNumber>
    </recommendedName>
</protein>
<dbReference type="InterPro" id="IPR024185">
    <property type="entry name" value="FTHF_cligase-like_sf"/>
</dbReference>
<sequence length="195" mass="21869">MMNQLPTGDVKRNLRQEILAKRDLLPDDLRRAASLCICAHLKDIPEVTSAVTIAAFWPMRSEVDLRSLFNGWSDSGHQVGLPVMQPDNKLVFRKWSATCLMEEKQFGVMELPETCEQIIPDILLVPLVAFDQKGNRLGYGKGFYDRAIAELVSKQKIVTIGIAFAIQEVAALPVEAHDQPLDMIVTEAGIRRVKR</sequence>